<sequence>MYPPPLFSQQPTRGQRDQSAGAMIVLRSRRLDEYLRELGAAVRSKQVDVEALVRRIVEEAVREAGCGASGSLDPGLLERLERVEQRLERIERRLEQLERRGASLSRRDVDELARAIASAVAAAVRAQAGHQRGQRDEPRWLRAIVERLRGRGYVVLHELPPDVRDGFDPEEARRRGLVVASLGGQTVVMTRQGLRDFMEKLRGLRASDEYEAETQLGRYKLLFRLLREEGLVYYAGPSRGWVVQGQLEKLAHEHLV</sequence>
<evidence type="ECO:0000313" key="2">
    <source>
        <dbReference type="EMBL" id="BES81855.1"/>
    </source>
</evidence>
<keyword evidence="1" id="KW-0175">Coiled coil</keyword>
<keyword evidence="3" id="KW-1185">Reference proteome</keyword>
<accession>A0ABN6ZNL5</accession>
<proteinExistence type="predicted"/>
<name>A0ABN6ZNL5_9CREN</name>
<dbReference type="Proteomes" id="UP001341135">
    <property type="component" value="Chromosome"/>
</dbReference>
<evidence type="ECO:0000313" key="3">
    <source>
        <dbReference type="Proteomes" id="UP001341135"/>
    </source>
</evidence>
<organism evidence="2 3">
    <name type="scientific">Pyrodictium abyssi</name>
    <dbReference type="NCBI Taxonomy" id="54256"/>
    <lineage>
        <taxon>Archaea</taxon>
        <taxon>Thermoproteota</taxon>
        <taxon>Thermoprotei</taxon>
        <taxon>Desulfurococcales</taxon>
        <taxon>Pyrodictiaceae</taxon>
        <taxon>Pyrodictium</taxon>
    </lineage>
</organism>
<reference evidence="2 3" key="1">
    <citation type="submission" date="2023-09" db="EMBL/GenBank/DDBJ databases">
        <title>Pyrofollis japonicus gen. nov. sp. nov., a novel member of the family Pyrodictiaceae isolated from the Iheya North hydrothermal field.</title>
        <authorList>
            <person name="Miyazaki U."/>
            <person name="Sanari M."/>
            <person name="Tame A."/>
            <person name="Kitajima M."/>
            <person name="Okamoto A."/>
            <person name="Sawayama S."/>
            <person name="Miyazaki J."/>
            <person name="Takai K."/>
            <person name="Nakagawa S."/>
        </authorList>
    </citation>
    <scope>NUCLEOTIDE SEQUENCE [LARGE SCALE GENOMIC DNA]</scope>
    <source>
        <strain evidence="2 3">AV2</strain>
    </source>
</reference>
<feature type="coiled-coil region" evidence="1">
    <location>
        <begin position="73"/>
        <end position="107"/>
    </location>
</feature>
<evidence type="ECO:0000256" key="1">
    <source>
        <dbReference type="SAM" id="Coils"/>
    </source>
</evidence>
<protein>
    <submittedName>
        <fullName evidence="2">Uncharacterized protein</fullName>
    </submittedName>
</protein>
<dbReference type="EMBL" id="AP028907">
    <property type="protein sequence ID" value="BES81855.1"/>
    <property type="molecule type" value="Genomic_DNA"/>
</dbReference>
<gene>
    <name evidence="2" type="ORF">PABY_14220</name>
</gene>